<dbReference type="InterPro" id="IPR006439">
    <property type="entry name" value="HAD-SF_hydro_IA"/>
</dbReference>
<comment type="similarity">
    <text evidence="2">Belongs to the HAD-like hydrolase superfamily. CbbY/CbbZ/Gph/YieH family.</text>
</comment>
<reference evidence="7" key="1">
    <citation type="journal article" date="2019" name="Int. J. Syst. Evol. Microbiol.">
        <title>The Global Catalogue of Microorganisms (GCM) 10K type strain sequencing project: providing services to taxonomists for standard genome sequencing and annotation.</title>
        <authorList>
            <consortium name="The Broad Institute Genomics Platform"/>
            <consortium name="The Broad Institute Genome Sequencing Center for Infectious Disease"/>
            <person name="Wu L."/>
            <person name="Ma J."/>
        </authorList>
    </citation>
    <scope>NUCLEOTIDE SEQUENCE [LARGE SCALE GENOMIC DNA]</scope>
    <source>
        <strain evidence="7">JCM 18325</strain>
    </source>
</reference>
<dbReference type="PANTHER" id="PTHR46193:SF18">
    <property type="entry name" value="HEXITOL PHOSPHATASE B"/>
    <property type="match status" value="1"/>
</dbReference>
<dbReference type="NCBIfam" id="TIGR01509">
    <property type="entry name" value="HAD-SF-IA-v3"/>
    <property type="match status" value="1"/>
</dbReference>
<dbReference type="InterPro" id="IPR023198">
    <property type="entry name" value="PGP-like_dom2"/>
</dbReference>
<comment type="cofactor">
    <cofactor evidence="1">
        <name>Mg(2+)</name>
        <dbReference type="ChEBI" id="CHEBI:18420"/>
    </cofactor>
</comment>
<keyword evidence="3" id="KW-0479">Metal-binding</keyword>
<protein>
    <submittedName>
        <fullName evidence="6">HAD family hydrolase</fullName>
    </submittedName>
</protein>
<keyword evidence="6" id="KW-0378">Hydrolase</keyword>
<comment type="caution">
    <text evidence="6">The sequence shown here is derived from an EMBL/GenBank/DDBJ whole genome shotgun (WGS) entry which is preliminary data.</text>
</comment>
<dbReference type="NCBIfam" id="TIGR01549">
    <property type="entry name" value="HAD-SF-IA-v1"/>
    <property type="match status" value="1"/>
</dbReference>
<name>A0ABP9CB80_9FLAO</name>
<dbReference type="SFLD" id="SFLDS00003">
    <property type="entry name" value="Haloacid_Dehalogenase"/>
    <property type="match status" value="1"/>
</dbReference>
<dbReference type="PANTHER" id="PTHR46193">
    <property type="entry name" value="6-PHOSPHOGLUCONATE PHOSPHATASE"/>
    <property type="match status" value="1"/>
</dbReference>
<evidence type="ECO:0000256" key="3">
    <source>
        <dbReference type="ARBA" id="ARBA00022723"/>
    </source>
</evidence>
<proteinExistence type="inferred from homology"/>
<dbReference type="SUPFAM" id="SSF56784">
    <property type="entry name" value="HAD-like"/>
    <property type="match status" value="1"/>
</dbReference>
<accession>A0ABP9CB80</accession>
<evidence type="ECO:0000256" key="2">
    <source>
        <dbReference type="ARBA" id="ARBA00006171"/>
    </source>
</evidence>
<dbReference type="EMBL" id="BAABJW010000002">
    <property type="protein sequence ID" value="GAA4807233.1"/>
    <property type="molecule type" value="Genomic_DNA"/>
</dbReference>
<dbReference type="Gene3D" id="3.40.50.1000">
    <property type="entry name" value="HAD superfamily/HAD-like"/>
    <property type="match status" value="1"/>
</dbReference>
<dbReference type="InterPro" id="IPR023214">
    <property type="entry name" value="HAD_sf"/>
</dbReference>
<dbReference type="SFLD" id="SFLDG01129">
    <property type="entry name" value="C1.5:_HAD__Beta-PGM__Phosphata"/>
    <property type="match status" value="1"/>
</dbReference>
<sequence length="249" mass="28305">MTNIEKNIENCNPDFYGVLSNSYIFAKKISMLKAVIFDMDGVIIDSEPMHYKAYNDMFDEVGIEVSNDLYESFTGQSTINICKRLCNHFNLKESPETLVAIKRKHYKQFFQSNSQLSLIDGVFDLIKDYHNNGLKLVLASSAAMTSIDQIFDRFDLHKYFVAKFSGGDLKESKPHPEIFIKAVEATGFKNEECMVIEDSTNGIEAAKAAQVFCVGYDSFHSKNQDYSKADLVIKDFKDITFNKISLILN</sequence>
<evidence type="ECO:0000313" key="6">
    <source>
        <dbReference type="EMBL" id="GAA4807233.1"/>
    </source>
</evidence>
<gene>
    <name evidence="6" type="ORF">GCM10023330_12200</name>
</gene>
<dbReference type="GO" id="GO:0016787">
    <property type="term" value="F:hydrolase activity"/>
    <property type="evidence" value="ECO:0007669"/>
    <property type="project" value="UniProtKB-KW"/>
</dbReference>
<keyword evidence="5" id="KW-0119">Carbohydrate metabolism</keyword>
<dbReference type="Proteomes" id="UP001501433">
    <property type="component" value="Unassembled WGS sequence"/>
</dbReference>
<dbReference type="InterPro" id="IPR051600">
    <property type="entry name" value="Beta-PGM-like"/>
</dbReference>
<evidence type="ECO:0000313" key="7">
    <source>
        <dbReference type="Proteomes" id="UP001501433"/>
    </source>
</evidence>
<dbReference type="Gene3D" id="1.10.150.240">
    <property type="entry name" value="Putative phosphatase, domain 2"/>
    <property type="match status" value="1"/>
</dbReference>
<dbReference type="InterPro" id="IPR036412">
    <property type="entry name" value="HAD-like_sf"/>
</dbReference>
<evidence type="ECO:0000256" key="5">
    <source>
        <dbReference type="ARBA" id="ARBA00023277"/>
    </source>
</evidence>
<evidence type="ECO:0000256" key="4">
    <source>
        <dbReference type="ARBA" id="ARBA00022842"/>
    </source>
</evidence>
<evidence type="ECO:0000256" key="1">
    <source>
        <dbReference type="ARBA" id="ARBA00001946"/>
    </source>
</evidence>
<dbReference type="InterPro" id="IPR041492">
    <property type="entry name" value="HAD_2"/>
</dbReference>
<dbReference type="SFLD" id="SFLDG01135">
    <property type="entry name" value="C1.5.6:_HAD__Beta-PGM__Phospha"/>
    <property type="match status" value="1"/>
</dbReference>
<keyword evidence="7" id="KW-1185">Reference proteome</keyword>
<keyword evidence="4" id="KW-0460">Magnesium</keyword>
<dbReference type="Pfam" id="PF13419">
    <property type="entry name" value="HAD_2"/>
    <property type="match status" value="1"/>
</dbReference>
<organism evidence="6 7">
    <name type="scientific">Litoribaculum gwangyangense</name>
    <dbReference type="NCBI Taxonomy" id="1130722"/>
    <lineage>
        <taxon>Bacteria</taxon>
        <taxon>Pseudomonadati</taxon>
        <taxon>Bacteroidota</taxon>
        <taxon>Flavobacteriia</taxon>
        <taxon>Flavobacteriales</taxon>
        <taxon>Flavobacteriaceae</taxon>
        <taxon>Litoribaculum</taxon>
    </lineage>
</organism>